<evidence type="ECO:0000313" key="2">
    <source>
        <dbReference type="Proteomes" id="UP000006167"/>
    </source>
</evidence>
<evidence type="ECO:0000313" key="1">
    <source>
        <dbReference type="EMBL" id="AFS75031.1"/>
    </source>
</evidence>
<gene>
    <name evidence="1" type="ordered locus">O3K_15780</name>
</gene>
<reference evidence="1 2" key="1">
    <citation type="journal article" date="2012" name="PLoS ONE">
        <title>Genomic comparison of Escherichia coli O104:H4 isolates from 2009 and 2011 reveals plasmid, and prophage heterogeneity, including Shiga toxin encoding phage stx2.</title>
        <authorList>
            <consortium name="Threat Characterization Consortium"/>
            <person name="Ahmed S.A."/>
            <person name="Awosika J."/>
            <person name="Baldwin C."/>
            <person name="Bishop-Lilly K.A."/>
            <person name="Biswas B."/>
            <person name="Broomall S."/>
            <person name="Chain P.S."/>
            <person name="Chertkov O."/>
            <person name="Chokoshvili O."/>
            <person name="Coyne S."/>
            <person name="Davenport K."/>
            <person name="Detter J.C."/>
            <person name="Dorman W."/>
            <person name="Erkkila T.H."/>
            <person name="Folster J.P."/>
            <person name="Frey K.G."/>
            <person name="George M."/>
            <person name="Gleasner C."/>
            <person name="Henry M."/>
            <person name="Hill K.K."/>
            <person name="Hubbard K."/>
            <person name="Insalaco J."/>
            <person name="Johnson S."/>
            <person name="Kitzmiller A."/>
            <person name="Krepps M."/>
            <person name="Lo C.C."/>
            <person name="Luu T."/>
            <person name="McNew L.A."/>
            <person name="Minogue T."/>
            <person name="Munk C.A."/>
            <person name="Osborne B."/>
            <person name="Patel M."/>
            <person name="Reitenga K.G."/>
            <person name="Rosenzweig C.N."/>
            <person name="Shea A."/>
            <person name="Shen X."/>
            <person name="Strockbine N."/>
            <person name="Tarr C."/>
            <person name="Teshima H."/>
            <person name="van Gieson E."/>
            <person name="Verratti K."/>
            <person name="Wolcott M."/>
            <person name="Xie G."/>
            <person name="Sozhamannan S."/>
            <person name="Gibbons H.S."/>
        </authorList>
    </citation>
    <scope>NUCLEOTIDE SEQUENCE [LARGE SCALE GENOMIC DNA]</scope>
    <source>
        <strain evidence="1 2">2011C-3493</strain>
    </source>
</reference>
<protein>
    <submittedName>
        <fullName evidence="1">Uncharacterized protein</fullName>
    </submittedName>
</protein>
<organism evidence="1 2">
    <name type="scientific">Escherichia coli O104:H4 (strain 2011C-3493)</name>
    <dbReference type="NCBI Taxonomy" id="1133852"/>
    <lineage>
        <taxon>Bacteria</taxon>
        <taxon>Pseudomonadati</taxon>
        <taxon>Pseudomonadota</taxon>
        <taxon>Gammaproteobacteria</taxon>
        <taxon>Enterobacterales</taxon>
        <taxon>Enterobacteriaceae</taxon>
        <taxon>Escherichia</taxon>
    </lineage>
</organism>
<name>A0A0E0Y4D3_ECO1C</name>
<dbReference type="Proteomes" id="UP000006167">
    <property type="component" value="Chromosome"/>
</dbReference>
<dbReference type="AlphaFoldDB" id="A0A0E0Y4D3"/>
<dbReference type="EMBL" id="CP003289">
    <property type="protein sequence ID" value="AFS75031.1"/>
    <property type="molecule type" value="Genomic_DNA"/>
</dbReference>
<dbReference type="HOGENOM" id="CLU_2843151_0_0_6"/>
<dbReference type="KEGG" id="esl:O3K_15780"/>
<proteinExistence type="predicted"/>
<sequence>MTFQGNNSFMRLAGQVLITLITWRSHVSGSIPLSFAATDQAVHHCRTIARHLKVRSRQQEGIILSRHFSRGPVR</sequence>
<accession>A0A0E0Y4D3</accession>
<dbReference type="PATRIC" id="fig|1133852.3.peg.3291"/>